<accession>A0A4S8MM49</accession>
<feature type="compositionally biased region" description="Acidic residues" evidence="1">
    <location>
        <begin position="373"/>
        <end position="386"/>
    </location>
</feature>
<organism evidence="2 3">
    <name type="scientific">Dendrothele bispora (strain CBS 962.96)</name>
    <dbReference type="NCBI Taxonomy" id="1314807"/>
    <lineage>
        <taxon>Eukaryota</taxon>
        <taxon>Fungi</taxon>
        <taxon>Dikarya</taxon>
        <taxon>Basidiomycota</taxon>
        <taxon>Agaricomycotina</taxon>
        <taxon>Agaricomycetes</taxon>
        <taxon>Agaricomycetidae</taxon>
        <taxon>Agaricales</taxon>
        <taxon>Agaricales incertae sedis</taxon>
        <taxon>Dendrothele</taxon>
    </lineage>
</organism>
<keyword evidence="3" id="KW-1185">Reference proteome</keyword>
<evidence type="ECO:0000256" key="1">
    <source>
        <dbReference type="SAM" id="MobiDB-lite"/>
    </source>
</evidence>
<feature type="compositionally biased region" description="Basic and acidic residues" evidence="1">
    <location>
        <begin position="1281"/>
        <end position="1293"/>
    </location>
</feature>
<evidence type="ECO:0000313" key="2">
    <source>
        <dbReference type="EMBL" id="THV03948.1"/>
    </source>
</evidence>
<feature type="region of interest" description="Disordered" evidence="1">
    <location>
        <begin position="373"/>
        <end position="394"/>
    </location>
</feature>
<feature type="compositionally biased region" description="Low complexity" evidence="1">
    <location>
        <begin position="531"/>
        <end position="542"/>
    </location>
</feature>
<feature type="compositionally biased region" description="Acidic residues" evidence="1">
    <location>
        <begin position="790"/>
        <end position="802"/>
    </location>
</feature>
<proteinExistence type="predicted"/>
<dbReference type="Proteomes" id="UP000297245">
    <property type="component" value="Unassembled WGS sequence"/>
</dbReference>
<feature type="compositionally biased region" description="Basic and acidic residues" evidence="1">
    <location>
        <begin position="1248"/>
        <end position="1260"/>
    </location>
</feature>
<dbReference type="Pfam" id="PF14223">
    <property type="entry name" value="Retrotran_gag_2"/>
    <property type="match status" value="1"/>
</dbReference>
<gene>
    <name evidence="2" type="ORF">K435DRAFT_851333</name>
</gene>
<feature type="region of interest" description="Disordered" evidence="1">
    <location>
        <begin position="254"/>
        <end position="336"/>
    </location>
</feature>
<feature type="region of interest" description="Disordered" evidence="1">
    <location>
        <begin position="486"/>
        <end position="559"/>
    </location>
</feature>
<feature type="region of interest" description="Disordered" evidence="1">
    <location>
        <begin position="1226"/>
        <end position="1300"/>
    </location>
</feature>
<feature type="compositionally biased region" description="Polar residues" evidence="1">
    <location>
        <begin position="254"/>
        <end position="266"/>
    </location>
</feature>
<name>A0A4S8MM49_DENBC</name>
<feature type="compositionally biased region" description="Low complexity" evidence="1">
    <location>
        <begin position="276"/>
        <end position="309"/>
    </location>
</feature>
<evidence type="ECO:0000313" key="3">
    <source>
        <dbReference type="Proteomes" id="UP000297245"/>
    </source>
</evidence>
<reference evidence="2 3" key="1">
    <citation type="journal article" date="2019" name="Nat. Ecol. Evol.">
        <title>Megaphylogeny resolves global patterns of mushroom evolution.</title>
        <authorList>
            <person name="Varga T."/>
            <person name="Krizsan K."/>
            <person name="Foldi C."/>
            <person name="Dima B."/>
            <person name="Sanchez-Garcia M."/>
            <person name="Sanchez-Ramirez S."/>
            <person name="Szollosi G.J."/>
            <person name="Szarkandi J.G."/>
            <person name="Papp V."/>
            <person name="Albert L."/>
            <person name="Andreopoulos W."/>
            <person name="Angelini C."/>
            <person name="Antonin V."/>
            <person name="Barry K.W."/>
            <person name="Bougher N.L."/>
            <person name="Buchanan P."/>
            <person name="Buyck B."/>
            <person name="Bense V."/>
            <person name="Catcheside P."/>
            <person name="Chovatia M."/>
            <person name="Cooper J."/>
            <person name="Damon W."/>
            <person name="Desjardin D."/>
            <person name="Finy P."/>
            <person name="Geml J."/>
            <person name="Haridas S."/>
            <person name="Hughes K."/>
            <person name="Justo A."/>
            <person name="Karasinski D."/>
            <person name="Kautmanova I."/>
            <person name="Kiss B."/>
            <person name="Kocsube S."/>
            <person name="Kotiranta H."/>
            <person name="LaButti K.M."/>
            <person name="Lechner B.E."/>
            <person name="Liimatainen K."/>
            <person name="Lipzen A."/>
            <person name="Lukacs Z."/>
            <person name="Mihaltcheva S."/>
            <person name="Morgado L.N."/>
            <person name="Niskanen T."/>
            <person name="Noordeloos M.E."/>
            <person name="Ohm R.A."/>
            <person name="Ortiz-Santana B."/>
            <person name="Ovrebo C."/>
            <person name="Racz N."/>
            <person name="Riley R."/>
            <person name="Savchenko A."/>
            <person name="Shiryaev A."/>
            <person name="Soop K."/>
            <person name="Spirin V."/>
            <person name="Szebenyi C."/>
            <person name="Tomsovsky M."/>
            <person name="Tulloss R.E."/>
            <person name="Uehling J."/>
            <person name="Grigoriev I.V."/>
            <person name="Vagvolgyi C."/>
            <person name="Papp T."/>
            <person name="Martin F.M."/>
            <person name="Miettinen O."/>
            <person name="Hibbett D.S."/>
            <person name="Nagy L.G."/>
        </authorList>
    </citation>
    <scope>NUCLEOTIDE SEQUENCE [LARGE SCALE GENOMIC DNA]</scope>
    <source>
        <strain evidence="2 3">CBS 962.96</strain>
    </source>
</reference>
<feature type="region of interest" description="Disordered" evidence="1">
    <location>
        <begin position="766"/>
        <end position="810"/>
    </location>
</feature>
<protein>
    <submittedName>
        <fullName evidence="2">Uncharacterized protein</fullName>
    </submittedName>
</protein>
<feature type="compositionally biased region" description="Basic residues" evidence="1">
    <location>
        <begin position="318"/>
        <end position="334"/>
    </location>
</feature>
<sequence length="1300" mass="148875">MSSNGNSFANFENLNANNWTLWSNNMKNYLRIQNCWFAIEKEKSEYAVRPHPTNIPPVLAADGTTTSPGSTLQPTDKQLKDYDDKLKDWEEANQKAIGIIGMKIPTNLSHLQKDTAKSFWETLKTQYGKVGTAALVTKLLDLFRMSFKPGQNPAVTIDSFQNKYIEITSLNDKIAIPEFVLCTLLMHKLGRGWDNFISNIMTNEYTPDKTTGVDEHWTLDHIRNLLSEEYNSRLSRASHNNTYANVARFSGIQTGGTTQSFSSQRAKNTRRGAKRSNSAPAPSGNSNHNKNTSPTSAASSSNSNQNTGNFRGNWRARGNFRGKSRGNYRGRGRGRGNNMVANLAIMDELEEDTDVDMDFVVNFANMEENVNMEDADNEESSEEEGEQSSNSILQQSTMMILPDDPRRHYQAPPLFVPPLFRVPPSVASDIIPPSELTMPPPHRDSGTFIPPSTQPSPESSGIIFIRNVPPTLPSLPHVIQQIQSSPTEDIHIQHSSDTAPPTYFPEPPRVRSSPDTEIGEINQSLPSLTHAPSISSEEPPASQHTEEPTTNQVPSETGVGEEIWERPISPPLHLPSNLQISRGTPDQLRALSIRSQRALNSTRYAHTVIWDNSNVPSQFLSSRLRFHYCSYGHMIRYGAPSECHQGHEIVLITNRYHTEAERRILHLYYHNPTSFISDLQTYEHILATRRWYAVRTFGEARFLYNTTRTEWEDDRNYEYSRAITDFANIMPRNAAHPDGSLRMQINRVMLSVMQITDRLADYNRDLEPGQVEDTQNFDLRATPDYNTNTDFDEYPENSDQEVEGSRRRRRHHARTWTNRVVSLRPPAARLPGYRESHDDEVVQTSLRMRSTFTAAPVFFTEHYAIEDRDICPFFVMDAHFDLESLEPALFQRPDYLWIQPSFSRLTTPNDHAICMAIRANLLHGETFSNESILEFLRSSELNDVRIIYTKLVIHQVSEQIRHTFTIPHGNPPYHTTFLLKLLQLPHVTEFIVKDTSVILSAVIPMMEASIIDDNCYLRAGLGDEIAQQMVRENSQEDAENTLLNAELSLPHFAIRRIREIHERIVREGDNEPILVLPENVIQHLRYLQLDAYSTDGIYNQLFEDTTLMVMHDYDEERHAHLRDLTTIGRRDALEMWVERRMMDYREDEFVRRSGTQENPITLDETEMDLWDTLWGEREMARHNPITDIIALRTNLPHIPQNWIQRHHHEPMIDVDHMRGDSEVEFVSDSNQTRVEQIEVDSDSSTDEFPFREDSEDEAPHGRSPGGSRYFGAQNIGRRARAVHEAVRQQRLEAEGQQEGQ</sequence>
<dbReference type="EMBL" id="ML179061">
    <property type="protein sequence ID" value="THV03948.1"/>
    <property type="molecule type" value="Genomic_DNA"/>
</dbReference>
<feature type="region of interest" description="Disordered" evidence="1">
    <location>
        <begin position="438"/>
        <end position="458"/>
    </location>
</feature>